<dbReference type="AlphaFoldDB" id="A0A0D2FKH8"/>
<dbReference type="EMBL" id="KN846958">
    <property type="protein sequence ID" value="KIW68618.1"/>
    <property type="molecule type" value="Genomic_DNA"/>
</dbReference>
<reference evidence="3 4" key="1">
    <citation type="submission" date="2015-01" db="EMBL/GenBank/DDBJ databases">
        <title>The Genome Sequence of Capronia semiimmersa CBS27337.</title>
        <authorList>
            <consortium name="The Broad Institute Genomics Platform"/>
            <person name="Cuomo C."/>
            <person name="de Hoog S."/>
            <person name="Gorbushina A."/>
            <person name="Stielow B."/>
            <person name="Teixiera M."/>
            <person name="Abouelleil A."/>
            <person name="Chapman S.B."/>
            <person name="Priest M."/>
            <person name="Young S.K."/>
            <person name="Wortman J."/>
            <person name="Nusbaum C."/>
            <person name="Birren B."/>
        </authorList>
    </citation>
    <scope>NUCLEOTIDE SEQUENCE [LARGE SCALE GENOMIC DNA]</scope>
    <source>
        <strain evidence="3 4">CBS 27337</strain>
    </source>
</reference>
<protein>
    <recommendedName>
        <fullName evidence="2">DUF7907 domain-containing protein</fullName>
    </recommendedName>
</protein>
<evidence type="ECO:0000256" key="1">
    <source>
        <dbReference type="SAM" id="SignalP"/>
    </source>
</evidence>
<feature type="signal peptide" evidence="1">
    <location>
        <begin position="1"/>
        <end position="20"/>
    </location>
</feature>
<keyword evidence="1" id="KW-0732">Signal</keyword>
<feature type="domain" description="DUF7907" evidence="2">
    <location>
        <begin position="36"/>
        <end position="190"/>
    </location>
</feature>
<dbReference type="Pfam" id="PF25484">
    <property type="entry name" value="DUF7907"/>
    <property type="match status" value="1"/>
</dbReference>
<gene>
    <name evidence="3" type="ORF">PV04_04552</name>
</gene>
<evidence type="ECO:0000259" key="2">
    <source>
        <dbReference type="Pfam" id="PF25484"/>
    </source>
</evidence>
<organism evidence="3 4">
    <name type="scientific">Phialophora macrospora</name>
    <dbReference type="NCBI Taxonomy" id="1851006"/>
    <lineage>
        <taxon>Eukaryota</taxon>
        <taxon>Fungi</taxon>
        <taxon>Dikarya</taxon>
        <taxon>Ascomycota</taxon>
        <taxon>Pezizomycotina</taxon>
        <taxon>Eurotiomycetes</taxon>
        <taxon>Chaetothyriomycetidae</taxon>
        <taxon>Chaetothyriales</taxon>
        <taxon>Herpotrichiellaceae</taxon>
        <taxon>Phialophora</taxon>
    </lineage>
</organism>
<keyword evidence="4" id="KW-1185">Reference proteome</keyword>
<evidence type="ECO:0000313" key="4">
    <source>
        <dbReference type="Proteomes" id="UP000054266"/>
    </source>
</evidence>
<sequence length="192" mass="20944">MHFTTILTASLLSILSLATASPLDTRQTQTVKPPALYYLRTKVVNGAHKDTGSNKTNLYVYSYHTGAGLGDAALSSNKSIAWQGYLNGTQQLMTYTNNTIGPWPLSVQNGFYQEWNQVTISISDTPTYNAGFFFNSSGLQYNGTTGGWLACDWWHGVPQLFQVNGYLNNGFGVTGLQTPSSCSRVQLQPVAV</sequence>
<dbReference type="HOGENOM" id="CLU_133908_0_0_1"/>
<evidence type="ECO:0000313" key="3">
    <source>
        <dbReference type="EMBL" id="KIW68618.1"/>
    </source>
</evidence>
<accession>A0A0D2FKH8</accession>
<dbReference type="STRING" id="5601.A0A0D2FKH8"/>
<feature type="chain" id="PRO_5002242204" description="DUF7907 domain-containing protein" evidence="1">
    <location>
        <begin position="21"/>
        <end position="192"/>
    </location>
</feature>
<dbReference type="InterPro" id="IPR057229">
    <property type="entry name" value="DUF7907"/>
</dbReference>
<dbReference type="Proteomes" id="UP000054266">
    <property type="component" value="Unassembled WGS sequence"/>
</dbReference>
<proteinExistence type="predicted"/>
<name>A0A0D2FKH8_9EURO</name>